<dbReference type="EMBL" id="JASCZI010243402">
    <property type="protein sequence ID" value="MED6213149.1"/>
    <property type="molecule type" value="Genomic_DNA"/>
</dbReference>
<gene>
    <name evidence="2" type="ORF">PIB30_090439</name>
</gene>
<feature type="compositionally biased region" description="Basic and acidic residues" evidence="1">
    <location>
        <begin position="141"/>
        <end position="153"/>
    </location>
</feature>
<evidence type="ECO:0008006" key="4">
    <source>
        <dbReference type="Google" id="ProtNLM"/>
    </source>
</evidence>
<feature type="compositionally biased region" description="Acidic residues" evidence="1">
    <location>
        <begin position="110"/>
        <end position="140"/>
    </location>
</feature>
<feature type="compositionally biased region" description="Basic and acidic residues" evidence="1">
    <location>
        <begin position="290"/>
        <end position="316"/>
    </location>
</feature>
<feature type="region of interest" description="Disordered" evidence="1">
    <location>
        <begin position="40"/>
        <end position="155"/>
    </location>
</feature>
<protein>
    <recommendedName>
        <fullName evidence="4">Ubiquitin-like protease family profile domain-containing protein</fullName>
    </recommendedName>
</protein>
<accession>A0ABU6YV00</accession>
<comment type="caution">
    <text evidence="2">The sequence shown here is derived from an EMBL/GenBank/DDBJ whole genome shotgun (WGS) entry which is preliminary data.</text>
</comment>
<feature type="region of interest" description="Disordered" evidence="1">
    <location>
        <begin position="393"/>
        <end position="414"/>
    </location>
</feature>
<organism evidence="2 3">
    <name type="scientific">Stylosanthes scabra</name>
    <dbReference type="NCBI Taxonomy" id="79078"/>
    <lineage>
        <taxon>Eukaryota</taxon>
        <taxon>Viridiplantae</taxon>
        <taxon>Streptophyta</taxon>
        <taxon>Embryophyta</taxon>
        <taxon>Tracheophyta</taxon>
        <taxon>Spermatophyta</taxon>
        <taxon>Magnoliopsida</taxon>
        <taxon>eudicotyledons</taxon>
        <taxon>Gunneridae</taxon>
        <taxon>Pentapetalae</taxon>
        <taxon>rosids</taxon>
        <taxon>fabids</taxon>
        <taxon>Fabales</taxon>
        <taxon>Fabaceae</taxon>
        <taxon>Papilionoideae</taxon>
        <taxon>50 kb inversion clade</taxon>
        <taxon>dalbergioids sensu lato</taxon>
        <taxon>Dalbergieae</taxon>
        <taxon>Pterocarpus clade</taxon>
        <taxon>Stylosanthes</taxon>
    </lineage>
</organism>
<dbReference type="Proteomes" id="UP001341840">
    <property type="component" value="Unassembled WGS sequence"/>
</dbReference>
<evidence type="ECO:0000313" key="3">
    <source>
        <dbReference type="Proteomes" id="UP001341840"/>
    </source>
</evidence>
<sequence length="414" mass="48067">MLIIYLHETHFGEYSEDDEARPTWISYWRGDRLKERLKLEKKDSTGLLSQAKQRKERMKKKKTTDPKRVETSTKMGKKDILNSKLVKSMEMEDTTKEKRKLGKRKHHEEAEYEDESENVSSDSESEDESEDISSDSESEPDLERTISQDDNIGRKQKRIRIAVQRPQNVEANAAVRNERRSKMSTHLVVETTVEKGDIAEKDANLVVETNVENGDIAEKESVIEQVTHKYWELNREPKENVEAHKEVQEEINRNIMMIAKMAIAQGDIYLLPSFDLGIDFGSQSQSQSQPEKEKEPTQETEKHDQDVQKQKGKEIQQHQGPEIKIPEEAIKTTIFDCGVYVLKYMDIVNPSHLGKKNFNVPVWAEDELQRFREEFVERILYDGDNYYRHQAIKASSATTRHPKPSTALQSPYTQ</sequence>
<keyword evidence="3" id="KW-1185">Reference proteome</keyword>
<feature type="compositionally biased region" description="Basic residues" evidence="1">
    <location>
        <begin position="97"/>
        <end position="106"/>
    </location>
</feature>
<name>A0ABU6YV00_9FABA</name>
<feature type="compositionally biased region" description="Basic residues" evidence="1">
    <location>
        <begin position="52"/>
        <end position="62"/>
    </location>
</feature>
<reference evidence="2 3" key="1">
    <citation type="journal article" date="2023" name="Plants (Basel)">
        <title>Bridging the Gap: Combining Genomics and Transcriptomics Approaches to Understand Stylosanthes scabra, an Orphan Legume from the Brazilian Caatinga.</title>
        <authorList>
            <person name="Ferreira-Neto J.R.C."/>
            <person name="da Silva M.D."/>
            <person name="Binneck E."/>
            <person name="de Melo N.F."/>
            <person name="da Silva R.H."/>
            <person name="de Melo A.L.T.M."/>
            <person name="Pandolfi V."/>
            <person name="Bustamante F.O."/>
            <person name="Brasileiro-Vidal A.C."/>
            <person name="Benko-Iseppon A.M."/>
        </authorList>
    </citation>
    <scope>NUCLEOTIDE SEQUENCE [LARGE SCALE GENOMIC DNA]</scope>
    <source>
        <tissue evidence="2">Leaves</tissue>
    </source>
</reference>
<proteinExistence type="predicted"/>
<evidence type="ECO:0000256" key="1">
    <source>
        <dbReference type="SAM" id="MobiDB-lite"/>
    </source>
</evidence>
<feature type="compositionally biased region" description="Basic and acidic residues" evidence="1">
    <location>
        <begin position="63"/>
        <end position="96"/>
    </location>
</feature>
<feature type="region of interest" description="Disordered" evidence="1">
    <location>
        <begin position="281"/>
        <end position="322"/>
    </location>
</feature>
<evidence type="ECO:0000313" key="2">
    <source>
        <dbReference type="EMBL" id="MED6213149.1"/>
    </source>
</evidence>